<feature type="region of interest" description="Disordered" evidence="1">
    <location>
        <begin position="119"/>
        <end position="309"/>
    </location>
</feature>
<gene>
    <name evidence="4" type="ORF">BLA29_004689</name>
</gene>
<dbReference type="InterPro" id="IPR049038">
    <property type="entry name" value="ADAM10_Cys-rich"/>
</dbReference>
<keyword evidence="2" id="KW-0472">Membrane</keyword>
<dbReference type="PANTHER" id="PTHR45702">
    <property type="entry name" value="ADAM10/ADAM17 METALLOPEPTIDASE FAMILY MEMBER"/>
    <property type="match status" value="1"/>
</dbReference>
<keyword evidence="2" id="KW-1133">Transmembrane helix</keyword>
<dbReference type="GO" id="GO:0006509">
    <property type="term" value="P:membrane protein ectodomain proteolysis"/>
    <property type="evidence" value="ECO:0007669"/>
    <property type="project" value="TreeGrafter"/>
</dbReference>
<feature type="transmembrane region" description="Helical" evidence="2">
    <location>
        <begin position="83"/>
        <end position="102"/>
    </location>
</feature>
<feature type="compositionally biased region" description="Basic residues" evidence="1">
    <location>
        <begin position="152"/>
        <end position="166"/>
    </location>
</feature>
<proteinExistence type="predicted"/>
<dbReference type="InterPro" id="IPR051489">
    <property type="entry name" value="ADAM_Metalloproteinase"/>
</dbReference>
<dbReference type="AlphaFoldDB" id="A0A1Y3BV75"/>
<evidence type="ECO:0000259" key="3">
    <source>
        <dbReference type="Pfam" id="PF21299"/>
    </source>
</evidence>
<evidence type="ECO:0000256" key="2">
    <source>
        <dbReference type="SAM" id="Phobius"/>
    </source>
</evidence>
<protein>
    <recommendedName>
        <fullName evidence="3">ADAM10 cysteine-rich domain-containing protein</fullName>
    </recommendedName>
</protein>
<evidence type="ECO:0000313" key="4">
    <source>
        <dbReference type="EMBL" id="OTF83967.1"/>
    </source>
</evidence>
<dbReference type="GO" id="GO:0005886">
    <property type="term" value="C:plasma membrane"/>
    <property type="evidence" value="ECO:0007669"/>
    <property type="project" value="TreeGrafter"/>
</dbReference>
<dbReference type="Proteomes" id="UP000194236">
    <property type="component" value="Unassembled WGS sequence"/>
</dbReference>
<feature type="domain" description="ADAM10 cysteine-rich" evidence="3">
    <location>
        <begin position="1"/>
        <end position="52"/>
    </location>
</feature>
<dbReference type="PANTHER" id="PTHR45702:SF2">
    <property type="entry name" value="KUZBANIAN, ISOFORM A"/>
    <property type="match status" value="1"/>
</dbReference>
<dbReference type="OrthoDB" id="2149267at2759"/>
<dbReference type="GO" id="GO:0004222">
    <property type="term" value="F:metalloendopeptidase activity"/>
    <property type="evidence" value="ECO:0007669"/>
    <property type="project" value="TreeGrafter"/>
</dbReference>
<feature type="compositionally biased region" description="Basic and acidic residues" evidence="1">
    <location>
        <begin position="124"/>
        <end position="142"/>
    </location>
</feature>
<dbReference type="Pfam" id="PF21299">
    <property type="entry name" value="ADAM10_Cys-rich"/>
    <property type="match status" value="1"/>
</dbReference>
<organism evidence="4 5">
    <name type="scientific">Euroglyphus maynei</name>
    <name type="common">Mayne's house dust mite</name>
    <dbReference type="NCBI Taxonomy" id="6958"/>
    <lineage>
        <taxon>Eukaryota</taxon>
        <taxon>Metazoa</taxon>
        <taxon>Ecdysozoa</taxon>
        <taxon>Arthropoda</taxon>
        <taxon>Chelicerata</taxon>
        <taxon>Arachnida</taxon>
        <taxon>Acari</taxon>
        <taxon>Acariformes</taxon>
        <taxon>Sarcoptiformes</taxon>
        <taxon>Astigmata</taxon>
        <taxon>Psoroptidia</taxon>
        <taxon>Analgoidea</taxon>
        <taxon>Pyroglyphidae</taxon>
        <taxon>Pyroglyphinae</taxon>
        <taxon>Euroglyphus</taxon>
    </lineage>
</organism>
<accession>A0A1Y3BV75</accession>
<comment type="caution">
    <text evidence="4">The sequence shown here is derived from an EMBL/GenBank/DDBJ whole genome shotgun (WGS) entry which is preliminary data.</text>
</comment>
<dbReference type="GO" id="GO:0007219">
    <property type="term" value="P:Notch signaling pathway"/>
    <property type="evidence" value="ECO:0007669"/>
    <property type="project" value="TreeGrafter"/>
</dbReference>
<dbReference type="EMBL" id="MUJZ01001335">
    <property type="protein sequence ID" value="OTF83967.1"/>
    <property type="molecule type" value="Genomic_DNA"/>
</dbReference>
<evidence type="ECO:0000256" key="1">
    <source>
        <dbReference type="SAM" id="MobiDB-lite"/>
    </source>
</evidence>
<feature type="compositionally biased region" description="Pro residues" evidence="1">
    <location>
        <begin position="217"/>
        <end position="234"/>
    </location>
</feature>
<sequence>MCEVACQRRNQPETCRRTSEIDIMRNISGMKLRPGSPCNDFQGYCDVFQRCRPVDAEGPLAKLKNLLFNKKTLITIKQWVTTYWWACMLMLFAAILFMAAFIKCCAVHTPSSNPKLKKALRISDTLRRPADTLRRKSRERSQQHQASSGGRNQHRSGRNSNHHHGRSGGAGNRQNGSNQTASTSAANQHQSTTVTQSTNPSSNITTTTFPPTLVVNLPPPVPKDIIMEPPPPYPGLSTGSSGKPSAPPLNIVVPMIPGAPSHGYGEGRGHYNRQQNPGGPSSSSATVAVSTKGPKERKNQESVSKSHRR</sequence>
<feature type="compositionally biased region" description="Polar residues" evidence="1">
    <location>
        <begin position="172"/>
        <end position="194"/>
    </location>
</feature>
<keyword evidence="5" id="KW-1185">Reference proteome</keyword>
<feature type="compositionally biased region" description="Low complexity" evidence="1">
    <location>
        <begin position="195"/>
        <end position="216"/>
    </location>
</feature>
<name>A0A1Y3BV75_EURMA</name>
<evidence type="ECO:0000313" key="5">
    <source>
        <dbReference type="Proteomes" id="UP000194236"/>
    </source>
</evidence>
<keyword evidence="2" id="KW-0812">Transmembrane</keyword>
<feature type="compositionally biased region" description="Low complexity" evidence="1">
    <location>
        <begin position="277"/>
        <end position="291"/>
    </location>
</feature>
<reference evidence="4 5" key="1">
    <citation type="submission" date="2017-03" db="EMBL/GenBank/DDBJ databases">
        <title>Genome Survey of Euroglyphus maynei.</title>
        <authorList>
            <person name="Arlian L.G."/>
            <person name="Morgan M.S."/>
            <person name="Rider S.D."/>
        </authorList>
    </citation>
    <scope>NUCLEOTIDE SEQUENCE [LARGE SCALE GENOMIC DNA]</scope>
    <source>
        <strain evidence="4">Arlian Lab</strain>
        <tissue evidence="4">Whole body</tissue>
    </source>
</reference>